<dbReference type="GO" id="GO:0071763">
    <property type="term" value="P:nuclear membrane organization"/>
    <property type="evidence" value="ECO:0007669"/>
    <property type="project" value="TreeGrafter"/>
</dbReference>
<dbReference type="GO" id="GO:0005637">
    <property type="term" value="C:nuclear inner membrane"/>
    <property type="evidence" value="ECO:0007669"/>
    <property type="project" value="InterPro"/>
</dbReference>
<dbReference type="Proteomes" id="UP000187209">
    <property type="component" value="Unassembled WGS sequence"/>
</dbReference>
<dbReference type="OrthoDB" id="341403at2759"/>
<dbReference type="GO" id="GO:0005783">
    <property type="term" value="C:endoplasmic reticulum"/>
    <property type="evidence" value="ECO:0007669"/>
    <property type="project" value="TreeGrafter"/>
</dbReference>
<keyword evidence="3" id="KW-1185">Reference proteome</keyword>
<accession>A0A1R2CYC1</accession>
<name>A0A1R2CYC1_9CILI</name>
<reference evidence="2 3" key="1">
    <citation type="submission" date="2016-11" db="EMBL/GenBank/DDBJ databases">
        <title>The macronuclear genome of Stentor coeruleus: a giant cell with tiny introns.</title>
        <authorList>
            <person name="Slabodnick M."/>
            <person name="Ruby J.G."/>
            <person name="Reiff S.B."/>
            <person name="Swart E.C."/>
            <person name="Gosai S."/>
            <person name="Prabakaran S."/>
            <person name="Witkowska E."/>
            <person name="Larue G.E."/>
            <person name="Fisher S."/>
            <person name="Freeman R.M."/>
            <person name="Gunawardena J."/>
            <person name="Chu W."/>
            <person name="Stover N.A."/>
            <person name="Gregory B.D."/>
            <person name="Nowacki M."/>
            <person name="Derisi J."/>
            <person name="Roy S.W."/>
            <person name="Marshall W.F."/>
            <person name="Sood P."/>
        </authorList>
    </citation>
    <scope>NUCLEOTIDE SEQUENCE [LARGE SCALE GENOMIC DNA]</scope>
    <source>
        <strain evidence="2">WM001</strain>
    </source>
</reference>
<organism evidence="2 3">
    <name type="scientific">Stentor coeruleus</name>
    <dbReference type="NCBI Taxonomy" id="5963"/>
    <lineage>
        <taxon>Eukaryota</taxon>
        <taxon>Sar</taxon>
        <taxon>Alveolata</taxon>
        <taxon>Ciliophora</taxon>
        <taxon>Postciliodesmatophora</taxon>
        <taxon>Heterotrichea</taxon>
        <taxon>Heterotrichida</taxon>
        <taxon>Stentoridae</taxon>
        <taxon>Stentor</taxon>
    </lineage>
</organism>
<sequence>MSKITNIGYVPQARDVSKPKQGVDIFKKRMEEAFASPDQLKFELQNSSIQNTKGTLIQISLLFFVMILILSGLYTYKIFSQKPVFCSPEVLVNCRACPENSVCENGDFKCNKNYVKDGYYCVEDQATVQKAYEIIHKIENYVIEKATKKYLEDRSGFYATMVELQYLFRDTESVDDKVFEIIRENKAEKIEFRYQDGEQILVPKTPFLGVIAIAQVFWQDNCYYLVVGLIAFLLIVIKLIQAKKERLLRSKATYMYELIRNQLKENVDDTPEHGVPVETLQEVIAGHLGQQTSSLLWPIIEDLRKKDKQVSKFEIHIAGRPQMIWQWKDLRSLKIKPK</sequence>
<evidence type="ECO:0008006" key="4">
    <source>
        <dbReference type="Google" id="ProtNLM"/>
    </source>
</evidence>
<feature type="transmembrane region" description="Helical" evidence="1">
    <location>
        <begin position="223"/>
        <end position="240"/>
    </location>
</feature>
<dbReference type="EMBL" id="MPUH01000033">
    <property type="protein sequence ID" value="OMJ93988.1"/>
    <property type="molecule type" value="Genomic_DNA"/>
</dbReference>
<gene>
    <name evidence="2" type="ORF">SteCoe_2899</name>
</gene>
<keyword evidence="1" id="KW-0472">Membrane</keyword>
<evidence type="ECO:0000313" key="3">
    <source>
        <dbReference type="Proteomes" id="UP000187209"/>
    </source>
</evidence>
<evidence type="ECO:0000313" key="2">
    <source>
        <dbReference type="EMBL" id="OMJ93988.1"/>
    </source>
</evidence>
<dbReference type="GO" id="GO:0034399">
    <property type="term" value="C:nuclear periphery"/>
    <property type="evidence" value="ECO:0007669"/>
    <property type="project" value="TreeGrafter"/>
</dbReference>
<feature type="transmembrane region" description="Helical" evidence="1">
    <location>
        <begin position="56"/>
        <end position="76"/>
    </location>
</feature>
<feature type="transmembrane region" description="Helical" evidence="1">
    <location>
        <begin position="200"/>
        <end position="217"/>
    </location>
</feature>
<protein>
    <recommendedName>
        <fullName evidence="4">Man1/Src1 C-terminal domain-containing protein</fullName>
    </recommendedName>
</protein>
<proteinExistence type="predicted"/>
<dbReference type="InterPro" id="IPR044780">
    <property type="entry name" value="Heh2/Src1"/>
</dbReference>
<dbReference type="GO" id="GO:0003682">
    <property type="term" value="F:chromatin binding"/>
    <property type="evidence" value="ECO:0007669"/>
    <property type="project" value="InterPro"/>
</dbReference>
<dbReference type="AlphaFoldDB" id="A0A1R2CYC1"/>
<keyword evidence="1" id="KW-1133">Transmembrane helix</keyword>
<dbReference type="PANTHER" id="PTHR47808:SF2">
    <property type="entry name" value="LEM DOMAIN-CONTAINING PROTEIN 2"/>
    <property type="match status" value="1"/>
</dbReference>
<comment type="caution">
    <text evidence="2">The sequence shown here is derived from an EMBL/GenBank/DDBJ whole genome shotgun (WGS) entry which is preliminary data.</text>
</comment>
<dbReference type="PANTHER" id="PTHR47808">
    <property type="entry name" value="INNER NUCLEAR MEMBRANE PROTEIN HEH2-RELATED"/>
    <property type="match status" value="1"/>
</dbReference>
<keyword evidence="1" id="KW-0812">Transmembrane</keyword>
<evidence type="ECO:0000256" key="1">
    <source>
        <dbReference type="SAM" id="Phobius"/>
    </source>
</evidence>